<comment type="caution">
    <text evidence="1">The sequence shown here is derived from an EMBL/GenBank/DDBJ whole genome shotgun (WGS) entry which is preliminary data.</text>
</comment>
<dbReference type="EMBL" id="JBBNAG010000001">
    <property type="protein sequence ID" value="KAK9167438.1"/>
    <property type="molecule type" value="Genomic_DNA"/>
</dbReference>
<proteinExistence type="predicted"/>
<dbReference type="AlphaFoldDB" id="A0AAP0Q554"/>
<sequence length="59" mass="6492">MAFVFTVAKEIENTDTGQLCSVMQCVLMVLMAHQLNLSLISEEQCEIVQMVDAGLKSSI</sequence>
<accession>A0AAP0Q554</accession>
<evidence type="ECO:0000313" key="1">
    <source>
        <dbReference type="EMBL" id="KAK9167438.1"/>
    </source>
</evidence>
<organism evidence="1 2">
    <name type="scientific">Stephania cephalantha</name>
    <dbReference type="NCBI Taxonomy" id="152367"/>
    <lineage>
        <taxon>Eukaryota</taxon>
        <taxon>Viridiplantae</taxon>
        <taxon>Streptophyta</taxon>
        <taxon>Embryophyta</taxon>
        <taxon>Tracheophyta</taxon>
        <taxon>Spermatophyta</taxon>
        <taxon>Magnoliopsida</taxon>
        <taxon>Ranunculales</taxon>
        <taxon>Menispermaceae</taxon>
        <taxon>Menispermoideae</taxon>
        <taxon>Cissampelideae</taxon>
        <taxon>Stephania</taxon>
    </lineage>
</organism>
<evidence type="ECO:0000313" key="2">
    <source>
        <dbReference type="Proteomes" id="UP001419268"/>
    </source>
</evidence>
<dbReference type="Proteomes" id="UP001419268">
    <property type="component" value="Unassembled WGS sequence"/>
</dbReference>
<keyword evidence="2" id="KW-1185">Reference proteome</keyword>
<protein>
    <submittedName>
        <fullName evidence="1">Uncharacterized protein</fullName>
    </submittedName>
</protein>
<gene>
    <name evidence="1" type="ORF">Scep_002629</name>
</gene>
<name>A0AAP0Q554_9MAGN</name>
<reference evidence="1 2" key="1">
    <citation type="submission" date="2024-01" db="EMBL/GenBank/DDBJ databases">
        <title>Genome assemblies of Stephania.</title>
        <authorList>
            <person name="Yang L."/>
        </authorList>
    </citation>
    <scope>NUCLEOTIDE SEQUENCE [LARGE SCALE GENOMIC DNA]</scope>
    <source>
        <strain evidence="1">JXDWG</strain>
        <tissue evidence="1">Leaf</tissue>
    </source>
</reference>